<organism evidence="7 8">
    <name type="scientific">Lynx canadensis</name>
    <name type="common">Canada lynx</name>
    <name type="synonym">Felis canadensis</name>
    <dbReference type="NCBI Taxonomy" id="61383"/>
    <lineage>
        <taxon>Eukaryota</taxon>
        <taxon>Metazoa</taxon>
        <taxon>Chordata</taxon>
        <taxon>Craniata</taxon>
        <taxon>Vertebrata</taxon>
        <taxon>Euteleostomi</taxon>
        <taxon>Mammalia</taxon>
        <taxon>Eutheria</taxon>
        <taxon>Laurasiatheria</taxon>
        <taxon>Carnivora</taxon>
        <taxon>Feliformia</taxon>
        <taxon>Felidae</taxon>
        <taxon>Felinae</taxon>
        <taxon>Lynx</taxon>
    </lineage>
</organism>
<evidence type="ECO:0000256" key="2">
    <source>
        <dbReference type="ARBA" id="ARBA00022692"/>
    </source>
</evidence>
<evidence type="ECO:0000256" key="6">
    <source>
        <dbReference type="SAM" id="Phobius"/>
    </source>
</evidence>
<evidence type="ECO:0000256" key="5">
    <source>
        <dbReference type="SAM" id="MobiDB-lite"/>
    </source>
</evidence>
<feature type="transmembrane region" description="Helical" evidence="6">
    <location>
        <begin position="206"/>
        <end position="228"/>
    </location>
</feature>
<dbReference type="AlphaFoldDB" id="A0A667IN93"/>
<dbReference type="Ensembl" id="ENSLCNT00005038014.1">
    <property type="protein sequence ID" value="ENSLCNP00005034066.1"/>
    <property type="gene ID" value="ENSLCNG00005022132.1"/>
</dbReference>
<keyword evidence="4 6" id="KW-0472">Membrane</keyword>
<keyword evidence="3 6" id="KW-1133">Transmembrane helix</keyword>
<dbReference type="InterPro" id="IPR005178">
    <property type="entry name" value="Ostalpha/TMEM184C"/>
</dbReference>
<gene>
    <name evidence="7" type="primary">TMEM184A</name>
</gene>
<dbReference type="GO" id="GO:0016020">
    <property type="term" value="C:membrane"/>
    <property type="evidence" value="ECO:0007669"/>
    <property type="project" value="UniProtKB-SubCell"/>
</dbReference>
<feature type="region of interest" description="Disordered" evidence="5">
    <location>
        <begin position="1"/>
        <end position="27"/>
    </location>
</feature>
<evidence type="ECO:0000313" key="8">
    <source>
        <dbReference type="Proteomes" id="UP000472241"/>
    </source>
</evidence>
<evidence type="ECO:0000256" key="4">
    <source>
        <dbReference type="ARBA" id="ARBA00023136"/>
    </source>
</evidence>
<keyword evidence="8" id="KW-1185">Reference proteome</keyword>
<feature type="transmembrane region" description="Helical" evidence="6">
    <location>
        <begin position="240"/>
        <end position="264"/>
    </location>
</feature>
<evidence type="ECO:0000256" key="3">
    <source>
        <dbReference type="ARBA" id="ARBA00022989"/>
    </source>
</evidence>
<feature type="transmembrane region" description="Helical" evidence="6">
    <location>
        <begin position="43"/>
        <end position="63"/>
    </location>
</feature>
<reference evidence="7" key="2">
    <citation type="submission" date="2025-09" db="UniProtKB">
        <authorList>
            <consortium name="Ensembl"/>
        </authorList>
    </citation>
    <scope>IDENTIFICATION</scope>
</reference>
<protein>
    <submittedName>
        <fullName evidence="7">Transmembrane protein 184A</fullName>
    </submittedName>
</protein>
<dbReference type="Proteomes" id="UP000472241">
    <property type="component" value="Unplaced"/>
</dbReference>
<proteinExistence type="predicted"/>
<accession>A0A667IN93</accession>
<comment type="subcellular location">
    <subcellularLocation>
        <location evidence="1">Membrane</location>
        <topology evidence="1">Multi-pass membrane protein</topology>
    </subcellularLocation>
</comment>
<dbReference type="PANTHER" id="PTHR23423">
    <property type="entry name" value="ORGANIC SOLUTE TRANSPORTER-RELATED"/>
    <property type="match status" value="1"/>
</dbReference>
<reference evidence="7" key="1">
    <citation type="submission" date="2025-08" db="UniProtKB">
        <authorList>
            <consortium name="Ensembl"/>
        </authorList>
    </citation>
    <scope>IDENTIFICATION</scope>
</reference>
<feature type="transmembrane region" description="Helical" evidence="6">
    <location>
        <begin position="276"/>
        <end position="299"/>
    </location>
</feature>
<feature type="transmembrane region" description="Helical" evidence="6">
    <location>
        <begin position="83"/>
        <end position="104"/>
    </location>
</feature>
<keyword evidence="2 6" id="KW-0812">Transmembrane</keyword>
<evidence type="ECO:0000313" key="7">
    <source>
        <dbReference type="Ensembl" id="ENSLCNP00005034066.1"/>
    </source>
</evidence>
<name>A0A667IN93_LYNCA</name>
<sequence>MTNASGLLGTWPRPSPGPAVPTVPAGPQMDRVGNSSQGASRLFLTTALARGISGVFVWTALVLTCHQIYLHLRSYTVPNEQRYIIRLLFIVPIYAFDSWLSLLLLGGHQHYVYFASVRDCYEAFVIYSFLSLCFQYLGGESAIMAEIRGKPIRSSCIYGTCCLQGMSYSIGFLRFCKQVSGALACLCPPLPATALSAPTLPSPTQATLQFCIVKPIMAVVTIVLQAFGKYHDGDFNIHSGYLYITLVYNVSVSLALYALFLFYLATRELLQPFEPVLKFFTIKAVIFLSFWQGMLLAILEKCGVIPEAQVIDGSKVGAGTLAAGYQNFIICIEMLFASIALRYAFTVQVYAEKESSPGTRAPRGVGVCRGPADGPRQPRLPLAAPHLCPALLHGPRGCQQHGQGDSPIGG</sequence>
<evidence type="ECO:0000256" key="1">
    <source>
        <dbReference type="ARBA" id="ARBA00004141"/>
    </source>
</evidence>
<dbReference type="Pfam" id="PF03619">
    <property type="entry name" value="Solute_trans_a"/>
    <property type="match status" value="1"/>
</dbReference>
<feature type="transmembrane region" description="Helical" evidence="6">
    <location>
        <begin position="124"/>
        <end position="145"/>
    </location>
</feature>
<dbReference type="SMART" id="SM01417">
    <property type="entry name" value="Solute_trans_a"/>
    <property type="match status" value="1"/>
</dbReference>